<accession>B0RI72</accession>
<dbReference type="InterPro" id="IPR057204">
    <property type="entry name" value="DUF7882"/>
</dbReference>
<dbReference type="SUPFAM" id="SSF52540">
    <property type="entry name" value="P-loop containing nucleoside triphosphate hydrolases"/>
    <property type="match status" value="1"/>
</dbReference>
<evidence type="ECO:0000313" key="3">
    <source>
        <dbReference type="EMBL" id="CAQ02643.1"/>
    </source>
</evidence>
<dbReference type="RefSeq" id="WP_012299828.1">
    <property type="nucleotide sequence ID" value="NC_010407.1"/>
</dbReference>
<organism evidence="3 4">
    <name type="scientific">Clavibacter sepedonicus</name>
    <name type="common">Clavibacter michiganensis subsp. sepedonicus</name>
    <dbReference type="NCBI Taxonomy" id="31964"/>
    <lineage>
        <taxon>Bacteria</taxon>
        <taxon>Bacillati</taxon>
        <taxon>Actinomycetota</taxon>
        <taxon>Actinomycetes</taxon>
        <taxon>Micrococcales</taxon>
        <taxon>Microbacteriaceae</taxon>
        <taxon>Clavibacter</taxon>
    </lineage>
</organism>
<proteinExistence type="predicted"/>
<dbReference type="AlphaFoldDB" id="B0RI72"/>
<sequence>MADASPPALLLVNGTYGVGKSAVLDHLGELLAEAGRPFSLMDVDWFHRSWPPASWDPENIVVEARAMAATWALFQEAGPRQLVISGVAAERADLDRYRDALGIDVRSVLLTASPTVVEARLRSRYDDDRSAARDWHLARHAQLAARLRESGLDETTIPTDDRPPPAGGAGGARRVRRRRPLGIRGRRDPRPPENCFLCCRNIGPITRCPHPRAAEPSTPRDPQDPRRRRDLRTGHGGGQGMGQLIFDSTTRTTIDDRALAHLQIVMINKLRRRESFAFSWKYPASEGDGRSTVWVAPELPLHFRFSGSRVPAINPAWVEVLMESANTGSGLHLIPEPPPGSSPHPEPRAD</sequence>
<dbReference type="GeneID" id="301680956"/>
<feature type="region of interest" description="Disordered" evidence="1">
    <location>
        <begin position="148"/>
        <end position="188"/>
    </location>
</feature>
<dbReference type="KEGG" id="cms:CMS2562"/>
<feature type="compositionally biased region" description="Basic and acidic residues" evidence="1">
    <location>
        <begin position="221"/>
        <end position="233"/>
    </location>
</feature>
<feature type="domain" description="DUF7882" evidence="2">
    <location>
        <begin position="241"/>
        <end position="336"/>
    </location>
</feature>
<dbReference type="eggNOG" id="COG0529">
    <property type="taxonomic scope" value="Bacteria"/>
</dbReference>
<protein>
    <submittedName>
        <fullName evidence="3">Conserved hypothetical fusion protein</fullName>
    </submittedName>
</protein>
<feature type="region of interest" description="Disordered" evidence="1">
    <location>
        <begin position="329"/>
        <end position="350"/>
    </location>
</feature>
<dbReference type="Gene3D" id="3.40.50.300">
    <property type="entry name" value="P-loop containing nucleotide triphosphate hydrolases"/>
    <property type="match status" value="1"/>
</dbReference>
<dbReference type="InterPro" id="IPR027417">
    <property type="entry name" value="P-loop_NTPase"/>
</dbReference>
<name>B0RI72_CLASE</name>
<dbReference type="EMBL" id="AM849034">
    <property type="protein sequence ID" value="CAQ02643.1"/>
    <property type="molecule type" value="Genomic_DNA"/>
</dbReference>
<dbReference type="Pfam" id="PF25355">
    <property type="entry name" value="DUF7882"/>
    <property type="match status" value="1"/>
</dbReference>
<dbReference type="Proteomes" id="UP000001318">
    <property type="component" value="Chromosome"/>
</dbReference>
<dbReference type="HOGENOM" id="CLU_791549_0_0_11"/>
<keyword evidence="4" id="KW-1185">Reference proteome</keyword>
<dbReference type="STRING" id="31964.CMS2562"/>
<evidence type="ECO:0000313" key="4">
    <source>
        <dbReference type="Proteomes" id="UP000001318"/>
    </source>
</evidence>
<dbReference type="Pfam" id="PF13238">
    <property type="entry name" value="AAA_18"/>
    <property type="match status" value="1"/>
</dbReference>
<gene>
    <name evidence="3" type="ordered locus">CMS2562</name>
</gene>
<evidence type="ECO:0000259" key="2">
    <source>
        <dbReference type="Pfam" id="PF25355"/>
    </source>
</evidence>
<evidence type="ECO:0000256" key="1">
    <source>
        <dbReference type="SAM" id="MobiDB-lite"/>
    </source>
</evidence>
<reference evidence="3 4" key="1">
    <citation type="journal article" date="2008" name="J. Bacteriol.">
        <title>Genome of the actinomycete plant pathogen Clavibacter michiganensis subsp. sepedonicus suggests recent niche adaptation.</title>
        <authorList>
            <person name="Bentley S.D."/>
            <person name="Corton C."/>
            <person name="Brown S.E."/>
            <person name="Barron A."/>
            <person name="Clark L."/>
            <person name="Doggett J."/>
            <person name="Harris B."/>
            <person name="Ormond D."/>
            <person name="Quail M.A."/>
            <person name="May G."/>
            <person name="Francis D."/>
            <person name="Knudson D."/>
            <person name="Parkhill J."/>
            <person name="Ishimaru C.A."/>
        </authorList>
    </citation>
    <scope>NUCLEOTIDE SEQUENCE [LARGE SCALE GENOMIC DNA]</scope>
    <source>
        <strain evidence="4">ATCC 33113 / DSM 20744 / JCM 9667 / LMG 2889 / ICMP 2535 / C-1</strain>
    </source>
</reference>
<feature type="compositionally biased region" description="Pro residues" evidence="1">
    <location>
        <begin position="335"/>
        <end position="344"/>
    </location>
</feature>
<feature type="region of interest" description="Disordered" evidence="1">
    <location>
        <begin position="207"/>
        <end position="244"/>
    </location>
</feature>